<name>A0ACC7NX75_9BACL</name>
<evidence type="ECO:0000313" key="2">
    <source>
        <dbReference type="Proteomes" id="UP001631969"/>
    </source>
</evidence>
<dbReference type="Proteomes" id="UP001631969">
    <property type="component" value="Unassembled WGS sequence"/>
</dbReference>
<comment type="caution">
    <text evidence="1">The sequence shown here is derived from an EMBL/GenBank/DDBJ whole genome shotgun (WGS) entry which is preliminary data.</text>
</comment>
<keyword evidence="2" id="KW-1185">Reference proteome</keyword>
<organism evidence="1 2">
    <name type="scientific">Paenibacillus mesotrionivorans</name>
    <dbReference type="NCBI Taxonomy" id="3160968"/>
    <lineage>
        <taxon>Bacteria</taxon>
        <taxon>Bacillati</taxon>
        <taxon>Bacillota</taxon>
        <taxon>Bacilli</taxon>
        <taxon>Bacillales</taxon>
        <taxon>Paenibacillaceae</taxon>
        <taxon>Paenibacillus</taxon>
    </lineage>
</organism>
<gene>
    <name evidence="1" type="ORF">ACI1P1_13865</name>
</gene>
<sequence>MLGQKVRASVENGVRELLREAGDGSVGSAGELRLTVEQPGQLRHGDYATNAPLQLAKRLRLPPMKLAEELARLLRLDPWLGRMMARIETAPPGFVNFYVDWREWAGSSFTLPPAPSGKVIIEHTSINPNKSAHIGHLRNSCIGDTLGRLLKRLGYQVEIHNYIDDLGNQLADTMVGLLQLPMEGTQQRFGDYCWDLYAAINRRYQEKPGLTEERSRVLHALEEGGNNLAWLGAVTAERIVKEHLEEMAGFQIGYDLLVWESNIVREGFWDAAAQLLETTGLFVRVEEGMLAGCWILKQHEGESATEAETEFVADKVLVRSNGILTYTAKDIAYHLWKFGLLGRNFRYQHWNAPVWTTAAEGAGDLPFGSGEMVINVIDQRQEYPQAVVKQALAALGFHKQADNLHHVAYGVVSLSPASAAELGVDTSAGKPSYAMSGRQGIGIRNQTLLTRMEEIIRNKQEDQNGVSSKVLAAAAIRYYLLRYSLQTEVVFDLDQATEVTGNTGIYLMYAYARSCKVLHKAKEASGVTAFAVPESFPLLAEEEHGLLRHLSGWQETLAAAGAELAPQLIAHYAHELATLFNQFYARCHILKAGEESLLQFRLWLTDRTRQTLGDSFQVLGLPAPERM</sequence>
<accession>A0ACC7NX75</accession>
<dbReference type="EC" id="6.1.1.19" evidence="1"/>
<protein>
    <submittedName>
        <fullName evidence="1">Arginine--tRNA ligase</fullName>
        <ecNumber evidence="1">6.1.1.19</ecNumber>
    </submittedName>
</protein>
<keyword evidence="1" id="KW-0436">Ligase</keyword>
<dbReference type="EMBL" id="JBJURJ010000008">
    <property type="protein sequence ID" value="MFM9329376.1"/>
    <property type="molecule type" value="Genomic_DNA"/>
</dbReference>
<reference evidence="1" key="1">
    <citation type="submission" date="2024-12" db="EMBL/GenBank/DDBJ databases">
        <authorList>
            <person name="Wu N."/>
        </authorList>
    </citation>
    <scope>NUCLEOTIDE SEQUENCE</scope>
    <source>
        <strain evidence="1">P15</strain>
    </source>
</reference>
<proteinExistence type="predicted"/>
<evidence type="ECO:0000313" key="1">
    <source>
        <dbReference type="EMBL" id="MFM9329376.1"/>
    </source>
</evidence>